<dbReference type="Proteomes" id="UP000253529">
    <property type="component" value="Unassembled WGS sequence"/>
</dbReference>
<name>A0A366FTY7_9HYPH</name>
<evidence type="ECO:0000313" key="3">
    <source>
        <dbReference type="Proteomes" id="UP000253529"/>
    </source>
</evidence>
<evidence type="ECO:0000256" key="1">
    <source>
        <dbReference type="SAM" id="MobiDB-lite"/>
    </source>
</evidence>
<keyword evidence="3" id="KW-1185">Reference proteome</keyword>
<organism evidence="2 3">
    <name type="scientific">Roseiarcus fermentans</name>
    <dbReference type="NCBI Taxonomy" id="1473586"/>
    <lineage>
        <taxon>Bacteria</taxon>
        <taxon>Pseudomonadati</taxon>
        <taxon>Pseudomonadota</taxon>
        <taxon>Alphaproteobacteria</taxon>
        <taxon>Hyphomicrobiales</taxon>
        <taxon>Roseiarcaceae</taxon>
        <taxon>Roseiarcus</taxon>
    </lineage>
</organism>
<reference evidence="2 3" key="1">
    <citation type="submission" date="2018-06" db="EMBL/GenBank/DDBJ databases">
        <title>Genomic Encyclopedia of Type Strains, Phase IV (KMG-IV): sequencing the most valuable type-strain genomes for metagenomic binning, comparative biology and taxonomic classification.</title>
        <authorList>
            <person name="Goeker M."/>
        </authorList>
    </citation>
    <scope>NUCLEOTIDE SEQUENCE [LARGE SCALE GENOMIC DNA]</scope>
    <source>
        <strain evidence="2 3">DSM 24875</strain>
    </source>
</reference>
<evidence type="ECO:0000313" key="2">
    <source>
        <dbReference type="EMBL" id="RBP17159.1"/>
    </source>
</evidence>
<proteinExistence type="predicted"/>
<dbReference type="EMBL" id="QNRK01000003">
    <property type="protein sequence ID" value="RBP17159.1"/>
    <property type="molecule type" value="Genomic_DNA"/>
</dbReference>
<gene>
    <name evidence="2" type="ORF">DFR50_10344</name>
</gene>
<feature type="region of interest" description="Disordered" evidence="1">
    <location>
        <begin position="61"/>
        <end position="82"/>
    </location>
</feature>
<protein>
    <submittedName>
        <fullName evidence="2">Uncharacterized protein</fullName>
    </submittedName>
</protein>
<dbReference type="AlphaFoldDB" id="A0A366FTY7"/>
<comment type="caution">
    <text evidence="2">The sequence shown here is derived from an EMBL/GenBank/DDBJ whole genome shotgun (WGS) entry which is preliminary data.</text>
</comment>
<accession>A0A366FTY7</accession>
<sequence length="82" mass="9436">MLLFLERGRKRRRRIEAEAESLIRRLGPGAFDAAHERERKAEAFASVRYWRSVRKAIARETTAETHRLRDAPPDTGRPPAGP</sequence>
<feature type="compositionally biased region" description="Basic and acidic residues" evidence="1">
    <location>
        <begin position="61"/>
        <end position="72"/>
    </location>
</feature>